<protein>
    <submittedName>
        <fullName evidence="12">Na+/H+ antiporter</fullName>
    </submittedName>
</protein>
<feature type="transmembrane region" description="Helical" evidence="10">
    <location>
        <begin position="31"/>
        <end position="49"/>
    </location>
</feature>
<keyword evidence="4 10" id="KW-0812">Transmembrane</keyword>
<evidence type="ECO:0000256" key="6">
    <source>
        <dbReference type="ARBA" id="ARBA00023053"/>
    </source>
</evidence>
<feature type="transmembrane region" description="Helical" evidence="10">
    <location>
        <begin position="310"/>
        <end position="336"/>
    </location>
</feature>
<feature type="domain" description="Cation/H+ exchanger transmembrane" evidence="11">
    <location>
        <begin position="11"/>
        <end position="418"/>
    </location>
</feature>
<feature type="transmembrane region" description="Helical" evidence="10">
    <location>
        <begin position="217"/>
        <end position="234"/>
    </location>
</feature>
<evidence type="ECO:0000256" key="8">
    <source>
        <dbReference type="ARBA" id="ARBA00023136"/>
    </source>
</evidence>
<evidence type="ECO:0000256" key="5">
    <source>
        <dbReference type="ARBA" id="ARBA00022989"/>
    </source>
</evidence>
<comment type="function">
    <text evidence="10">Na(+)/H(+) antiporter that extrudes sodium in exchange for external protons.</text>
</comment>
<keyword evidence="10" id="KW-0997">Cell inner membrane</keyword>
<dbReference type="InterPro" id="IPR004705">
    <property type="entry name" value="Cation/H_exchanger_CPA1_bac"/>
</dbReference>
<gene>
    <name evidence="12" type="ORF">HAV22_16250</name>
</gene>
<accession>A0ABX0PCW9</accession>
<keyword evidence="3" id="KW-1003">Cell membrane</keyword>
<comment type="caution">
    <text evidence="12">The sequence shown here is derived from an EMBL/GenBank/DDBJ whole genome shotgun (WGS) entry which is preliminary data.</text>
</comment>
<feature type="transmembrane region" description="Helical" evidence="10">
    <location>
        <begin position="6"/>
        <end position="24"/>
    </location>
</feature>
<sequence>METVEVVLAMLVAVIASAYLARLLPVALPLPLIQIALGAVISGVFRHGVALDPDIFFLLFLPPLLFVDGWRIPKIGLFRDKATILELALGLVMFTVAGAGWLLHWMIPAMPLAVAFALAAIVAPTDPVAVSSITARVPMPPRLQHIIEGESLLNDASGLVCFRFAVAAAMTGQFSPTRASLTFLWIALAGVAAGVAITVAITRTHGILQRRFGETDGVPVLINLLTPFGAYLVAERLNASGILAAVAAGVTMSYLELSGAATPGTRIRRNVIWDTLQFTLNGTMFVLLGEQLPDIVRGALHPAGGAPFDLAWLAGRALALSVGLVLLRFAWVWISLQLTLLNRKRLGRQLFKPRLRVMLATSVSGVRGALTMAGVMTLPLSLPNGDPFPARQLAIFLAATVIVFSLLLASAALPAVLRGLTMPDEPEATCSEDDARHAATQAAITALEQAQKADAGTADQHGQALAHVLRLYRHRLATADAAVGHSDAQALQRTERQYRLLALNAERDTVLRLARRMDVSDETARKLLRQIDLLEARYQQD</sequence>
<dbReference type="PANTHER" id="PTHR10110:SF86">
    <property type="entry name" value="SODIUM_HYDROGEN EXCHANGER 7"/>
    <property type="match status" value="1"/>
</dbReference>
<evidence type="ECO:0000256" key="7">
    <source>
        <dbReference type="ARBA" id="ARBA00023065"/>
    </source>
</evidence>
<evidence type="ECO:0000313" key="13">
    <source>
        <dbReference type="Proteomes" id="UP000716322"/>
    </source>
</evidence>
<dbReference type="EMBL" id="JAAQOM010000009">
    <property type="protein sequence ID" value="NIA55190.1"/>
    <property type="molecule type" value="Genomic_DNA"/>
</dbReference>
<evidence type="ECO:0000256" key="9">
    <source>
        <dbReference type="ARBA" id="ARBA00023201"/>
    </source>
</evidence>
<keyword evidence="8 10" id="KW-0472">Membrane</keyword>
<dbReference type="Gene3D" id="6.10.140.1330">
    <property type="match status" value="1"/>
</dbReference>
<evidence type="ECO:0000256" key="4">
    <source>
        <dbReference type="ARBA" id="ARBA00022692"/>
    </source>
</evidence>
<evidence type="ECO:0000313" key="12">
    <source>
        <dbReference type="EMBL" id="NIA55190.1"/>
    </source>
</evidence>
<organism evidence="12 13">
    <name type="scientific">Telluria antibiotica</name>
    <dbReference type="NCBI Taxonomy" id="2717319"/>
    <lineage>
        <taxon>Bacteria</taxon>
        <taxon>Pseudomonadati</taxon>
        <taxon>Pseudomonadota</taxon>
        <taxon>Betaproteobacteria</taxon>
        <taxon>Burkholderiales</taxon>
        <taxon>Oxalobacteraceae</taxon>
        <taxon>Telluria group</taxon>
        <taxon>Telluria</taxon>
    </lineage>
</organism>
<reference evidence="12 13" key="1">
    <citation type="submission" date="2020-03" db="EMBL/GenBank/DDBJ databases">
        <title>Genome sequence of strain Massilia sp. TW-1.</title>
        <authorList>
            <person name="Chaudhary D.K."/>
        </authorList>
    </citation>
    <scope>NUCLEOTIDE SEQUENCE [LARGE SCALE GENOMIC DNA]</scope>
    <source>
        <strain evidence="12 13">TW-1</strain>
    </source>
</reference>
<feature type="transmembrane region" description="Helical" evidence="10">
    <location>
        <begin position="240"/>
        <end position="259"/>
    </location>
</feature>
<dbReference type="Proteomes" id="UP000716322">
    <property type="component" value="Unassembled WGS sequence"/>
</dbReference>
<evidence type="ECO:0000256" key="10">
    <source>
        <dbReference type="RuleBase" id="RU366002"/>
    </source>
</evidence>
<evidence type="ECO:0000259" key="11">
    <source>
        <dbReference type="Pfam" id="PF00999"/>
    </source>
</evidence>
<keyword evidence="7 10" id="KW-0406">Ion transport</keyword>
<dbReference type="InterPro" id="IPR018422">
    <property type="entry name" value="Cation/H_exchanger_CPA1"/>
</dbReference>
<comment type="subcellular location">
    <subcellularLocation>
        <location evidence="10">Cell inner membrane</location>
        <topology evidence="10">Multi-pass membrane protein</topology>
    </subcellularLocation>
    <subcellularLocation>
        <location evidence="1">Cell membrane</location>
        <topology evidence="1">Multi-pass membrane protein</topology>
    </subcellularLocation>
</comment>
<feature type="transmembrane region" description="Helical" evidence="10">
    <location>
        <begin position="55"/>
        <end position="72"/>
    </location>
</feature>
<evidence type="ECO:0000256" key="1">
    <source>
        <dbReference type="ARBA" id="ARBA00004651"/>
    </source>
</evidence>
<dbReference type="NCBIfam" id="TIGR00831">
    <property type="entry name" value="a_cpa1"/>
    <property type="match status" value="1"/>
</dbReference>
<evidence type="ECO:0000256" key="2">
    <source>
        <dbReference type="ARBA" id="ARBA00022448"/>
    </source>
</evidence>
<dbReference type="Pfam" id="PF00999">
    <property type="entry name" value="Na_H_Exchanger"/>
    <property type="match status" value="1"/>
</dbReference>
<feature type="transmembrane region" description="Helical" evidence="10">
    <location>
        <begin position="109"/>
        <end position="131"/>
    </location>
</feature>
<comment type="similarity">
    <text evidence="10">Belongs to the monovalent cation:proton antiporter 1 (CPA1) transporter (TC 2.A.36) family.</text>
</comment>
<proteinExistence type="inferred from homology"/>
<keyword evidence="10" id="KW-0050">Antiport</keyword>
<feature type="transmembrane region" description="Helical" evidence="10">
    <location>
        <begin position="84"/>
        <end position="103"/>
    </location>
</feature>
<keyword evidence="2 10" id="KW-0813">Transport</keyword>
<feature type="transmembrane region" description="Helical" evidence="10">
    <location>
        <begin position="393"/>
        <end position="417"/>
    </location>
</feature>
<dbReference type="RefSeq" id="WP_166860304.1">
    <property type="nucleotide sequence ID" value="NZ_JAAQOM010000009.1"/>
</dbReference>
<keyword evidence="9 10" id="KW-0739">Sodium transport</keyword>
<dbReference type="InterPro" id="IPR006153">
    <property type="entry name" value="Cation/H_exchanger_TM"/>
</dbReference>
<evidence type="ECO:0000256" key="3">
    <source>
        <dbReference type="ARBA" id="ARBA00022475"/>
    </source>
</evidence>
<name>A0ABX0PCW9_9BURK</name>
<keyword evidence="5 10" id="KW-1133">Transmembrane helix</keyword>
<keyword evidence="6 10" id="KW-0915">Sodium</keyword>
<dbReference type="PANTHER" id="PTHR10110">
    <property type="entry name" value="SODIUM/HYDROGEN EXCHANGER"/>
    <property type="match status" value="1"/>
</dbReference>
<feature type="transmembrane region" description="Helical" evidence="10">
    <location>
        <begin position="357"/>
        <end position="381"/>
    </location>
</feature>
<feature type="transmembrane region" description="Helical" evidence="10">
    <location>
        <begin position="183"/>
        <end position="205"/>
    </location>
</feature>
<keyword evidence="13" id="KW-1185">Reference proteome</keyword>